<dbReference type="Pfam" id="PF13304">
    <property type="entry name" value="AAA_21"/>
    <property type="match status" value="1"/>
</dbReference>
<evidence type="ECO:0000313" key="3">
    <source>
        <dbReference type="Proteomes" id="UP000028012"/>
    </source>
</evidence>
<dbReference type="SUPFAM" id="SSF52540">
    <property type="entry name" value="P-loop containing nucleoside triphosphate hydrolases"/>
    <property type="match status" value="1"/>
</dbReference>
<organism evidence="2 3">
    <name type="scientific">Xanthomonas axonopodis pv. vasculorum</name>
    <dbReference type="NCBI Taxonomy" id="325777"/>
    <lineage>
        <taxon>Bacteria</taxon>
        <taxon>Pseudomonadati</taxon>
        <taxon>Pseudomonadota</taxon>
        <taxon>Gammaproteobacteria</taxon>
        <taxon>Lysobacterales</taxon>
        <taxon>Lysobacteraceae</taxon>
        <taxon>Xanthomonas</taxon>
    </lineage>
</organism>
<gene>
    <name evidence="2" type="ORF">GW15_0208375</name>
</gene>
<dbReference type="HOGENOM" id="CLU_1229515_0_0_6"/>
<dbReference type="GO" id="GO:0016887">
    <property type="term" value="F:ATP hydrolysis activity"/>
    <property type="evidence" value="ECO:0007669"/>
    <property type="project" value="InterPro"/>
</dbReference>
<feature type="domain" description="ATPase AAA-type core" evidence="1">
    <location>
        <begin position="63"/>
        <end position="146"/>
    </location>
</feature>
<comment type="caution">
    <text evidence="2">The sequence shown here is derived from an EMBL/GenBank/DDBJ whole genome shotgun (WGS) entry which is preliminary data.</text>
</comment>
<dbReference type="STRING" id="325777.GW15_0208375"/>
<dbReference type="eggNOG" id="COG3950">
    <property type="taxonomic scope" value="Bacteria"/>
</dbReference>
<evidence type="ECO:0000313" key="2">
    <source>
        <dbReference type="EMBL" id="KGE52481.1"/>
    </source>
</evidence>
<accession>A0A098Q0E4</accession>
<dbReference type="InterPro" id="IPR051396">
    <property type="entry name" value="Bact_Antivir_Def_Nuclease"/>
</dbReference>
<dbReference type="Proteomes" id="UP000028012">
    <property type="component" value="Unassembled WGS sequence"/>
</dbReference>
<reference evidence="2 3" key="1">
    <citation type="submission" date="2014-09" db="EMBL/GenBank/DDBJ databases">
        <title>A draft genome sequence for Xanthomonas axonopodis pv. vasculorum NCPPB 900.</title>
        <authorList>
            <person name="Harrison J."/>
            <person name="Studholme D.J."/>
        </authorList>
    </citation>
    <scope>NUCLEOTIDE SEQUENCE [LARGE SCALE GENOMIC DNA]</scope>
    <source>
        <strain evidence="2 3">NCPPB 900</strain>
    </source>
</reference>
<dbReference type="Gene3D" id="3.40.50.300">
    <property type="entry name" value="P-loop containing nucleotide triphosphate hydrolases"/>
    <property type="match status" value="1"/>
</dbReference>
<dbReference type="PANTHER" id="PTHR43581:SF4">
    <property type="entry name" value="ATP_GTP PHOSPHATASE"/>
    <property type="match status" value="1"/>
</dbReference>
<dbReference type="InterPro" id="IPR003959">
    <property type="entry name" value="ATPase_AAA_core"/>
</dbReference>
<name>A0A098Q0E4_9XANT</name>
<protein>
    <recommendedName>
        <fullName evidence="1">ATPase AAA-type core domain-containing protein</fullName>
    </recommendedName>
</protein>
<dbReference type="InterPro" id="IPR027417">
    <property type="entry name" value="P-loop_NTPase"/>
</dbReference>
<dbReference type="AlphaFoldDB" id="A0A098Q0E4"/>
<dbReference type="PANTHER" id="PTHR43581">
    <property type="entry name" value="ATP/GTP PHOSPHATASE"/>
    <property type="match status" value="1"/>
</dbReference>
<dbReference type="GO" id="GO:0005524">
    <property type="term" value="F:ATP binding"/>
    <property type="evidence" value="ECO:0007669"/>
    <property type="project" value="InterPro"/>
</dbReference>
<sequence length="225" mass="24969">MTEDVRAWFVARAQSVNPYQKDSDNLQSQIDAVLELLNHIDNRISSTGLAVDAAEAVFLKVEGSLRELGELSSGFISLLKLIQSIISGYACFSNERNLSCLPGIVLIDEIESHLHVSWQTTIISKLKEMLPNTAFFIATHSPLVLAQLEEGEGYLLHRDQDEVVRSSTIDSPNMKAFADVLEETFGIDLNALKRTALVSEDQSATKRALLDLIKQRRDRQGGEQA</sequence>
<proteinExistence type="predicted"/>
<dbReference type="EMBL" id="JPHD02000063">
    <property type="protein sequence ID" value="KGE52481.1"/>
    <property type="molecule type" value="Genomic_DNA"/>
</dbReference>
<evidence type="ECO:0000259" key="1">
    <source>
        <dbReference type="Pfam" id="PF13304"/>
    </source>
</evidence>